<accession>A0A3N1GF01</accession>
<reference evidence="1 2" key="1">
    <citation type="submission" date="2018-11" db="EMBL/GenBank/DDBJ databases">
        <title>Sequencing the genomes of 1000 actinobacteria strains.</title>
        <authorList>
            <person name="Klenk H.-P."/>
        </authorList>
    </citation>
    <scope>NUCLEOTIDE SEQUENCE [LARGE SCALE GENOMIC DNA]</scope>
    <source>
        <strain evidence="1 2">DSM 43634</strain>
    </source>
</reference>
<name>A0A3N1GF01_9ACTN</name>
<proteinExistence type="predicted"/>
<gene>
    <name evidence="1" type="ORF">EDD30_1635</name>
</gene>
<evidence type="ECO:0008006" key="3">
    <source>
        <dbReference type="Google" id="ProtNLM"/>
    </source>
</evidence>
<protein>
    <recommendedName>
        <fullName evidence="3">DprA winged helix domain-containing protein</fullName>
    </recommendedName>
</protein>
<dbReference type="OrthoDB" id="3819032at2"/>
<dbReference type="Proteomes" id="UP000271683">
    <property type="component" value="Unassembled WGS sequence"/>
</dbReference>
<dbReference type="AlphaFoldDB" id="A0A3N1GF01"/>
<organism evidence="1 2">
    <name type="scientific">Couchioplanes caeruleus</name>
    <dbReference type="NCBI Taxonomy" id="56438"/>
    <lineage>
        <taxon>Bacteria</taxon>
        <taxon>Bacillati</taxon>
        <taxon>Actinomycetota</taxon>
        <taxon>Actinomycetes</taxon>
        <taxon>Micromonosporales</taxon>
        <taxon>Micromonosporaceae</taxon>
        <taxon>Couchioplanes</taxon>
    </lineage>
</organism>
<evidence type="ECO:0000313" key="1">
    <source>
        <dbReference type="EMBL" id="ROP28857.1"/>
    </source>
</evidence>
<dbReference type="RefSeq" id="WP_123678162.1">
    <property type="nucleotide sequence ID" value="NZ_RJKL01000001.1"/>
</dbReference>
<evidence type="ECO:0000313" key="2">
    <source>
        <dbReference type="Proteomes" id="UP000271683"/>
    </source>
</evidence>
<comment type="caution">
    <text evidence="1">The sequence shown here is derived from an EMBL/GenBank/DDBJ whole genome shotgun (WGS) entry which is preliminary data.</text>
</comment>
<sequence>MTGPNPVFDAVLGSLSDRQREQVEAAYALLEYAREPVHRQELPALRDPTSRDRLERLLSRTGRVLVQVDDLRFTTGYDDTVAGELTAGGWQPLTAVERAVLVLVLVYSVAIPRSEERLGQDEWTSTYPATEQDVLRAGKVPPVAAKAALSKLVSAGVLRRVRGGDTDGGYVPGPQLLRLTPAARARLQDQLILAAAPDHPLAAAIRQRRGRTTSRENNR</sequence>
<dbReference type="EMBL" id="RJKL01000001">
    <property type="protein sequence ID" value="ROP28857.1"/>
    <property type="molecule type" value="Genomic_DNA"/>
</dbReference>